<accession>A0ABQ5ABU5</accession>
<reference evidence="1" key="1">
    <citation type="journal article" date="2022" name="Int. J. Mol. Sci.">
        <title>Draft Genome of Tanacetum Coccineum: Genomic Comparison of Closely Related Tanacetum-Family Plants.</title>
        <authorList>
            <person name="Yamashiro T."/>
            <person name="Shiraishi A."/>
            <person name="Nakayama K."/>
            <person name="Satake H."/>
        </authorList>
    </citation>
    <scope>NUCLEOTIDE SEQUENCE</scope>
</reference>
<proteinExistence type="predicted"/>
<evidence type="ECO:0000313" key="1">
    <source>
        <dbReference type="EMBL" id="GJS98722.1"/>
    </source>
</evidence>
<organism evidence="1 2">
    <name type="scientific">Tanacetum coccineum</name>
    <dbReference type="NCBI Taxonomy" id="301880"/>
    <lineage>
        <taxon>Eukaryota</taxon>
        <taxon>Viridiplantae</taxon>
        <taxon>Streptophyta</taxon>
        <taxon>Embryophyta</taxon>
        <taxon>Tracheophyta</taxon>
        <taxon>Spermatophyta</taxon>
        <taxon>Magnoliopsida</taxon>
        <taxon>eudicotyledons</taxon>
        <taxon>Gunneridae</taxon>
        <taxon>Pentapetalae</taxon>
        <taxon>asterids</taxon>
        <taxon>campanulids</taxon>
        <taxon>Asterales</taxon>
        <taxon>Asteraceae</taxon>
        <taxon>Asteroideae</taxon>
        <taxon>Anthemideae</taxon>
        <taxon>Anthemidinae</taxon>
        <taxon>Tanacetum</taxon>
    </lineage>
</organism>
<dbReference type="EMBL" id="BQNB010012065">
    <property type="protein sequence ID" value="GJS98722.1"/>
    <property type="molecule type" value="Genomic_DNA"/>
</dbReference>
<protein>
    <submittedName>
        <fullName evidence="1">Uncharacterized protein</fullName>
    </submittedName>
</protein>
<comment type="caution">
    <text evidence="1">The sequence shown here is derived from an EMBL/GenBank/DDBJ whole genome shotgun (WGS) entry which is preliminary data.</text>
</comment>
<dbReference type="Proteomes" id="UP001151760">
    <property type="component" value="Unassembled WGS sequence"/>
</dbReference>
<reference evidence="1" key="2">
    <citation type="submission" date="2022-01" db="EMBL/GenBank/DDBJ databases">
        <authorList>
            <person name="Yamashiro T."/>
            <person name="Shiraishi A."/>
            <person name="Satake H."/>
            <person name="Nakayama K."/>
        </authorList>
    </citation>
    <scope>NUCLEOTIDE SEQUENCE</scope>
</reference>
<evidence type="ECO:0000313" key="2">
    <source>
        <dbReference type="Proteomes" id="UP001151760"/>
    </source>
</evidence>
<name>A0ABQ5ABU5_9ASTR</name>
<gene>
    <name evidence="1" type="ORF">Tco_0819892</name>
</gene>
<keyword evidence="2" id="KW-1185">Reference proteome</keyword>
<sequence length="150" mass="16585">MSMVNSSLKPWYDDFVVKERLVWLEIEGVPLRAWNNDTFNSIGSMWGEFATMMVSLKKVTYAIRVRELCSWTPSFVDGDSCKDEEGSMGSYNISTLACAMASKGLPRMMGILSVASSAARASAIPELLVSCFSLLENPELEEKYSISSGE</sequence>